<name>A0ABR9APU0_9BACT</name>
<dbReference type="Pfam" id="PF04170">
    <property type="entry name" value="NlpE"/>
    <property type="match status" value="1"/>
</dbReference>
<reference evidence="1 2" key="1">
    <citation type="submission" date="2020-09" db="EMBL/GenBank/DDBJ databases">
        <title>Echinicola sp. CAU 1574 isolated from sand of Sido Beach.</title>
        <authorList>
            <person name="Kim W."/>
        </authorList>
    </citation>
    <scope>NUCLEOTIDE SEQUENCE [LARGE SCALE GENOMIC DNA]</scope>
    <source>
        <strain evidence="1 2">CAU 1574</strain>
    </source>
</reference>
<organism evidence="1 2">
    <name type="scientific">Echinicola arenosa</name>
    <dbReference type="NCBI Taxonomy" id="2774144"/>
    <lineage>
        <taxon>Bacteria</taxon>
        <taxon>Pseudomonadati</taxon>
        <taxon>Bacteroidota</taxon>
        <taxon>Cytophagia</taxon>
        <taxon>Cytophagales</taxon>
        <taxon>Cyclobacteriaceae</taxon>
        <taxon>Echinicola</taxon>
    </lineage>
</organism>
<dbReference type="InterPro" id="IPR007298">
    <property type="entry name" value="Cu-R_lipoprotein_NlpE"/>
</dbReference>
<evidence type="ECO:0000313" key="1">
    <source>
        <dbReference type="EMBL" id="MBD8490356.1"/>
    </source>
</evidence>
<dbReference type="RefSeq" id="WP_192011230.1">
    <property type="nucleotide sequence ID" value="NZ_JACYTQ010000006.1"/>
</dbReference>
<sequence length="161" mass="17767">MNKNLVLALGMAGILASCDAPTSETANEESSLEKVNEADHVLAEGASTWTTYEGSIPCASCSEIQMTLRIENKADKTEREYTLTEVYKGRQEGERTVESKGTYEVSYGIEGDQGAMLITLLDENGNPVNTFLQDKESNNFILLDKNNKIIKSDLNYTLTKK</sequence>
<dbReference type="PROSITE" id="PS51257">
    <property type="entry name" value="PROKAR_LIPOPROTEIN"/>
    <property type="match status" value="1"/>
</dbReference>
<accession>A0ABR9APU0</accession>
<proteinExistence type="predicted"/>
<gene>
    <name evidence="1" type="ORF">IFO69_16510</name>
</gene>
<protein>
    <submittedName>
        <fullName evidence="1">Copper resistance protein NlpE N-terminal domain-containing protein</fullName>
    </submittedName>
</protein>
<evidence type="ECO:0000313" key="2">
    <source>
        <dbReference type="Proteomes" id="UP000647133"/>
    </source>
</evidence>
<keyword evidence="2" id="KW-1185">Reference proteome</keyword>
<dbReference type="EMBL" id="JACYTQ010000006">
    <property type="protein sequence ID" value="MBD8490356.1"/>
    <property type="molecule type" value="Genomic_DNA"/>
</dbReference>
<comment type="caution">
    <text evidence="1">The sequence shown here is derived from an EMBL/GenBank/DDBJ whole genome shotgun (WGS) entry which is preliminary data.</text>
</comment>
<dbReference type="Proteomes" id="UP000647133">
    <property type="component" value="Unassembled WGS sequence"/>
</dbReference>
<dbReference type="Gene3D" id="2.40.128.640">
    <property type="match status" value="1"/>
</dbReference>